<keyword evidence="6 17" id="KW-0679">Respiratory chain</keyword>
<dbReference type="PANTHER" id="PTHR46552:SF1">
    <property type="entry name" value="NADH-UBIQUINONE OXIDOREDUCTASE CHAIN 2"/>
    <property type="match status" value="1"/>
</dbReference>
<evidence type="ECO:0000256" key="2">
    <source>
        <dbReference type="ARBA" id="ARBA00007012"/>
    </source>
</evidence>
<keyword evidence="8 17" id="KW-0999">Mitochondrion inner membrane</keyword>
<evidence type="ECO:0000256" key="3">
    <source>
        <dbReference type="ARBA" id="ARBA00012944"/>
    </source>
</evidence>
<comment type="catalytic activity">
    <reaction evidence="16 17">
        <text>a ubiquinone + NADH + 5 H(+)(in) = a ubiquinol + NAD(+) + 4 H(+)(out)</text>
        <dbReference type="Rhea" id="RHEA:29091"/>
        <dbReference type="Rhea" id="RHEA-COMP:9565"/>
        <dbReference type="Rhea" id="RHEA-COMP:9566"/>
        <dbReference type="ChEBI" id="CHEBI:15378"/>
        <dbReference type="ChEBI" id="CHEBI:16389"/>
        <dbReference type="ChEBI" id="CHEBI:17976"/>
        <dbReference type="ChEBI" id="CHEBI:57540"/>
        <dbReference type="ChEBI" id="CHEBI:57945"/>
        <dbReference type="EC" id="7.1.1.2"/>
    </reaction>
</comment>
<sequence>MYGGLPYFYIMFSGMVFGVLFSLSSVHWLSMWAGLEINLICFLPLLMSSGSISETESAVKYFIFQSLGSVFFVAGSLYSYSLSFTWEVSTTLGGSVLVLLGLLQKLGAAPFHWWFPGVMAGMSWPMCLMLVTWQKLGPLLLLCSVHLYGCMFLVAASAAISSLVGGIGGMNQTQARGLLAYSSIGHMGWLLFASLSSLELVYFYFVSYVLISCLVFIPFWYLSVNNLYTMSNVSDSPLLLSGLISMLSLAGLPPLLGFIPKWLVFMSSVQYSSLWWFLGALIAGSLLSIFYYLNLTMSAFLSGKTCMHVWSNSWPMYLFLGLLVHMGGGLLMFMW</sequence>
<keyword evidence="14 17" id="KW-0496">Mitochondrion</keyword>
<evidence type="ECO:0000256" key="8">
    <source>
        <dbReference type="ARBA" id="ARBA00022792"/>
    </source>
</evidence>
<evidence type="ECO:0000256" key="9">
    <source>
        <dbReference type="ARBA" id="ARBA00022967"/>
    </source>
</evidence>
<dbReference type="EC" id="7.1.1.2" evidence="3 17"/>
<keyword evidence="7 17" id="KW-0812">Transmembrane</keyword>
<dbReference type="EMBL" id="HM174254">
    <property type="protein sequence ID" value="ADI79402.1"/>
    <property type="molecule type" value="Genomic_DNA"/>
</dbReference>
<feature type="transmembrane region" description="Helical" evidence="17">
    <location>
        <begin position="114"/>
        <end position="133"/>
    </location>
</feature>
<keyword evidence="10 17" id="KW-0249">Electron transport</keyword>
<evidence type="ECO:0000256" key="12">
    <source>
        <dbReference type="ARBA" id="ARBA00023027"/>
    </source>
</evidence>
<dbReference type="GO" id="GO:0008137">
    <property type="term" value="F:NADH dehydrogenase (ubiquinone) activity"/>
    <property type="evidence" value="ECO:0007669"/>
    <property type="project" value="UniProtKB-EC"/>
</dbReference>
<feature type="transmembrane region" description="Helical" evidence="17">
    <location>
        <begin position="84"/>
        <end position="102"/>
    </location>
</feature>
<evidence type="ECO:0000256" key="10">
    <source>
        <dbReference type="ARBA" id="ARBA00022982"/>
    </source>
</evidence>
<dbReference type="GeneID" id="9830145"/>
<feature type="transmembrane region" description="Helical" evidence="17">
    <location>
        <begin position="314"/>
        <end position="334"/>
    </location>
</feature>
<dbReference type="PRINTS" id="PR01436">
    <property type="entry name" value="NADHDHGNASE2"/>
</dbReference>
<reference evidence="19" key="1">
    <citation type="journal article" date="2010" name="BMC Genomics">
        <title>Sessile snails, dynamic genomes: gene rearrangements within the mitochondrial genome of a family of caenogastropod molluscs.</title>
        <authorList>
            <person name="Rawlings T.A."/>
            <person name="MacInnis M.J."/>
            <person name="Bieler R."/>
            <person name="Boore J.L."/>
            <person name="Collins T.M."/>
        </authorList>
    </citation>
    <scope>NUCLEOTIDE SEQUENCE</scope>
    <source>
        <tissue evidence="19">Buccal mass</tissue>
    </source>
</reference>
<evidence type="ECO:0000256" key="11">
    <source>
        <dbReference type="ARBA" id="ARBA00022989"/>
    </source>
</evidence>
<evidence type="ECO:0000256" key="6">
    <source>
        <dbReference type="ARBA" id="ARBA00022660"/>
    </source>
</evidence>
<feature type="transmembrane region" description="Helical" evidence="17">
    <location>
        <begin position="274"/>
        <end position="293"/>
    </location>
</feature>
<feature type="transmembrane region" description="Helical" evidence="17">
    <location>
        <begin position="201"/>
        <end position="224"/>
    </location>
</feature>
<dbReference type="AlphaFoldDB" id="E2FLT6"/>
<evidence type="ECO:0000256" key="5">
    <source>
        <dbReference type="ARBA" id="ARBA00022448"/>
    </source>
</evidence>
<feature type="transmembrane region" description="Helical" evidence="17">
    <location>
        <begin position="145"/>
        <end position="166"/>
    </location>
</feature>
<dbReference type="CTD" id="4536"/>
<dbReference type="PANTHER" id="PTHR46552">
    <property type="entry name" value="NADH-UBIQUINONE OXIDOREDUCTASE CHAIN 2"/>
    <property type="match status" value="1"/>
</dbReference>
<feature type="transmembrane region" description="Helical" evidence="17">
    <location>
        <begin position="178"/>
        <end position="195"/>
    </location>
</feature>
<keyword evidence="9 17" id="KW-1278">Translocase</keyword>
<evidence type="ECO:0000256" key="15">
    <source>
        <dbReference type="ARBA" id="ARBA00023136"/>
    </source>
</evidence>
<evidence type="ECO:0000256" key="14">
    <source>
        <dbReference type="ARBA" id="ARBA00023128"/>
    </source>
</evidence>
<evidence type="ECO:0000256" key="4">
    <source>
        <dbReference type="ARBA" id="ARBA00021008"/>
    </source>
</evidence>
<evidence type="ECO:0000256" key="16">
    <source>
        <dbReference type="ARBA" id="ARBA00049551"/>
    </source>
</evidence>
<evidence type="ECO:0000256" key="13">
    <source>
        <dbReference type="ARBA" id="ARBA00023075"/>
    </source>
</evidence>
<evidence type="ECO:0000256" key="17">
    <source>
        <dbReference type="RuleBase" id="RU003403"/>
    </source>
</evidence>
<comment type="subcellular location">
    <subcellularLocation>
        <location evidence="1 17">Mitochondrion inner membrane</location>
        <topology evidence="1 17">Multi-pass membrane protein</topology>
    </subcellularLocation>
</comment>
<keyword evidence="5" id="KW-0813">Transport</keyword>
<dbReference type="InterPro" id="IPR001750">
    <property type="entry name" value="ND/Mrp_TM"/>
</dbReference>
<dbReference type="RefSeq" id="YP_003934393.1">
    <property type="nucleotide sequence ID" value="NC_014585.1"/>
</dbReference>
<evidence type="ECO:0000259" key="18">
    <source>
        <dbReference type="Pfam" id="PF00361"/>
    </source>
</evidence>
<protein>
    <recommendedName>
        <fullName evidence="4 17">NADH-ubiquinone oxidoreductase chain 2</fullName>
        <ecNumber evidence="3 17">7.1.1.2</ecNumber>
    </recommendedName>
</protein>
<keyword evidence="13 17" id="KW-0830">Ubiquinone</keyword>
<comment type="function">
    <text evidence="17">Core subunit of the mitochondrial membrane respiratory chain NADH dehydrogenase (Complex I) which catalyzes electron transfer from NADH through the respiratory chain, using ubiquinone as an electron acceptor. Essential for the catalytic activity and assembly of complex I.</text>
</comment>
<evidence type="ECO:0000256" key="7">
    <source>
        <dbReference type="ARBA" id="ARBA00022692"/>
    </source>
</evidence>
<accession>E2FLT6</accession>
<gene>
    <name evidence="19" type="primary">ND2</name>
</gene>
<proteinExistence type="inferred from homology"/>
<name>E2FLT6_9CAEN</name>
<keyword evidence="15 17" id="KW-0472">Membrane</keyword>
<feature type="domain" description="NADH:quinone oxidoreductase/Mrp antiporter transmembrane" evidence="18">
    <location>
        <begin position="26"/>
        <end position="283"/>
    </location>
</feature>
<keyword evidence="11 17" id="KW-1133">Transmembrane helix</keyword>
<feature type="transmembrane region" description="Helical" evidence="17">
    <location>
        <begin position="7"/>
        <end position="23"/>
    </location>
</feature>
<dbReference type="InterPro" id="IPR050175">
    <property type="entry name" value="Complex_I_Subunit_2"/>
</dbReference>
<evidence type="ECO:0000256" key="1">
    <source>
        <dbReference type="ARBA" id="ARBA00004448"/>
    </source>
</evidence>
<comment type="similarity">
    <text evidence="2 17">Belongs to the complex I subunit 2 family.</text>
</comment>
<geneLocation type="mitochondrion" evidence="19"/>
<organism evidence="19">
    <name type="scientific">Eualetes tulipa</name>
    <dbReference type="NCBI Taxonomy" id="765164"/>
    <lineage>
        <taxon>Eukaryota</taxon>
        <taxon>Metazoa</taxon>
        <taxon>Spiralia</taxon>
        <taxon>Lophotrochozoa</taxon>
        <taxon>Mollusca</taxon>
        <taxon>Gastropoda</taxon>
        <taxon>Caenogastropoda</taxon>
        <taxon>Littorinimorpha</taxon>
        <taxon>Vermetoidea</taxon>
        <taxon>Vermetidae</taxon>
        <taxon>Eualetes</taxon>
    </lineage>
</organism>
<evidence type="ECO:0000313" key="19">
    <source>
        <dbReference type="EMBL" id="ADI79402.1"/>
    </source>
</evidence>
<dbReference type="Pfam" id="PF00361">
    <property type="entry name" value="Proton_antipo_M"/>
    <property type="match status" value="1"/>
</dbReference>
<dbReference type="GO" id="GO:0005743">
    <property type="term" value="C:mitochondrial inner membrane"/>
    <property type="evidence" value="ECO:0007669"/>
    <property type="project" value="UniProtKB-SubCell"/>
</dbReference>
<keyword evidence="12 17" id="KW-0520">NAD</keyword>
<dbReference type="InterPro" id="IPR003917">
    <property type="entry name" value="NADH_UbQ_OxRdtase_chain2"/>
</dbReference>
<feature type="transmembrane region" description="Helical" evidence="17">
    <location>
        <begin position="236"/>
        <end position="259"/>
    </location>
</feature>
<dbReference type="GO" id="GO:0006120">
    <property type="term" value="P:mitochondrial electron transport, NADH to ubiquinone"/>
    <property type="evidence" value="ECO:0007669"/>
    <property type="project" value="InterPro"/>
</dbReference>